<dbReference type="KEGG" id="ccai:NAS2_0178"/>
<evidence type="ECO:0000256" key="1">
    <source>
        <dbReference type="ARBA" id="ARBA00007433"/>
    </source>
</evidence>
<evidence type="ECO:0000313" key="6">
    <source>
        <dbReference type="Proteomes" id="UP000509448"/>
    </source>
</evidence>
<protein>
    <submittedName>
        <fullName evidence="5">Shwachman-Bodian-Diamond syndrome protein</fullName>
    </submittedName>
</protein>
<dbReference type="InterPro" id="IPR002140">
    <property type="entry name" value="Sdo1/SBDS"/>
</dbReference>
<dbReference type="OrthoDB" id="84504at2157"/>
<feature type="domain" description="Ribosome maturation protein SDO1/SBDS central" evidence="3">
    <location>
        <begin position="99"/>
        <end position="158"/>
    </location>
</feature>
<name>A0A4P2VJR7_9ARCH</name>
<comment type="similarity">
    <text evidence="1">Belongs to the SDO1/SBDS family.</text>
</comment>
<evidence type="ECO:0000259" key="4">
    <source>
        <dbReference type="Pfam" id="PF20268"/>
    </source>
</evidence>
<proteinExistence type="inferred from homology"/>
<evidence type="ECO:0000313" key="5">
    <source>
        <dbReference type="EMBL" id="BBE41575.1"/>
    </source>
</evidence>
<keyword evidence="6" id="KW-1185">Reference proteome</keyword>
<dbReference type="Gene3D" id="1.10.10.900">
    <property type="entry name" value="SBDS protein C-terminal domain, subdomain 1"/>
    <property type="match status" value="1"/>
</dbReference>
<accession>A0A4P2VJR7</accession>
<sequence>MSGKLTIARLEVGGERFEVLVNPDKALKYKTEGKPGIEEVLAIDVIYTDASKGERASEERMKKVFHTTDVTKVAKEILDRGELQITAEQRRQLAEEKRRQIVTYISRNFVDPRTNLPHPAVRIEQALKEVRVAIDPFRPAEEQVKKIVEELRPILPLKTGSIRLNVTIPAPYASKVYGMLKSYGEIKDERWTEDGGVRVIIEIPLASQGTFMDRLASATRGSASATPVER</sequence>
<dbReference type="InterPro" id="IPR035647">
    <property type="entry name" value="EFG_III/V"/>
</dbReference>
<dbReference type="InterPro" id="IPR018978">
    <property type="entry name" value="SDO1/SBDS_central"/>
</dbReference>
<dbReference type="Gene3D" id="3.30.70.240">
    <property type="match status" value="1"/>
</dbReference>
<evidence type="ECO:0000259" key="3">
    <source>
        <dbReference type="Pfam" id="PF09377"/>
    </source>
</evidence>
<dbReference type="InterPro" id="IPR046928">
    <property type="entry name" value="SDO1/SBDS_C"/>
</dbReference>
<gene>
    <name evidence="5" type="ORF">NAS2_0178</name>
</gene>
<dbReference type="Gene3D" id="3.30.1250.10">
    <property type="entry name" value="Ribosome maturation protein SBDS, N-terminal domain"/>
    <property type="match status" value="1"/>
</dbReference>
<dbReference type="InterPro" id="IPR037188">
    <property type="entry name" value="Sdo1/SBDS_central_sf"/>
</dbReference>
<feature type="domain" description="Ribosome maturation protein SDO1/SBDS C-terminal" evidence="4">
    <location>
        <begin position="162"/>
        <end position="224"/>
    </location>
</feature>
<dbReference type="GO" id="GO:0042256">
    <property type="term" value="P:cytosolic ribosome assembly"/>
    <property type="evidence" value="ECO:0007669"/>
    <property type="project" value="InterPro"/>
</dbReference>
<dbReference type="EMBL" id="AP018732">
    <property type="protein sequence ID" value="BBE41575.1"/>
    <property type="molecule type" value="Genomic_DNA"/>
</dbReference>
<feature type="domain" description="Ribosome maturation protein SDO1/SBDS N-terminal" evidence="2">
    <location>
        <begin position="6"/>
        <end position="91"/>
    </location>
</feature>
<dbReference type="RefSeq" id="WP_174447906.1">
    <property type="nucleotide sequence ID" value="NZ_AP018732.1"/>
</dbReference>
<organism evidence="5 6">
    <name type="scientific">Conexivisphaera calida</name>
    <dbReference type="NCBI Taxonomy" id="1874277"/>
    <lineage>
        <taxon>Archaea</taxon>
        <taxon>Nitrososphaerota</taxon>
        <taxon>Conexivisphaeria</taxon>
        <taxon>Conexivisphaerales</taxon>
        <taxon>Conexivisphaeraceae</taxon>
        <taxon>Conexivisphaera</taxon>
    </lineage>
</organism>
<dbReference type="SUPFAM" id="SSF109728">
    <property type="entry name" value="Hypothetical protein AF0491, middle domain"/>
    <property type="match status" value="1"/>
</dbReference>
<dbReference type="InterPro" id="IPR036786">
    <property type="entry name" value="Ribosome_mat_SBDS_N_sf"/>
</dbReference>
<dbReference type="NCBIfam" id="TIGR00291">
    <property type="entry name" value="RNA_SBDS"/>
    <property type="match status" value="1"/>
</dbReference>
<dbReference type="Proteomes" id="UP000509448">
    <property type="component" value="Chromosome"/>
</dbReference>
<reference evidence="5 6" key="1">
    <citation type="journal article" date="2019" name="ISME J.">
        <title>Isolation and characterization of a thermophilic sulfur- and iron-reducing thaumarchaeote from a terrestrial acidic hot spring.</title>
        <authorList>
            <person name="Kato S."/>
            <person name="Itoh T."/>
            <person name="Yuki M."/>
            <person name="Nagamori M."/>
            <person name="Ohnishi M."/>
            <person name="Uematsu K."/>
            <person name="Suzuki K."/>
            <person name="Takashina T."/>
            <person name="Ohkuma M."/>
        </authorList>
    </citation>
    <scope>NUCLEOTIDE SEQUENCE [LARGE SCALE GENOMIC DNA]</scope>
    <source>
        <strain evidence="5 6">NAS-02</strain>
    </source>
</reference>
<dbReference type="Pfam" id="PF09377">
    <property type="entry name" value="SBDS_domain_II"/>
    <property type="match status" value="1"/>
</dbReference>
<dbReference type="SUPFAM" id="SSF89895">
    <property type="entry name" value="FYSH domain"/>
    <property type="match status" value="1"/>
</dbReference>
<dbReference type="InterPro" id="IPR019783">
    <property type="entry name" value="SDO1/SBDS_N"/>
</dbReference>
<dbReference type="PANTHER" id="PTHR10927">
    <property type="entry name" value="RIBOSOME MATURATION PROTEIN SBDS"/>
    <property type="match status" value="1"/>
</dbReference>
<dbReference type="InterPro" id="IPR039100">
    <property type="entry name" value="Sdo1/SBDS-like"/>
</dbReference>
<evidence type="ECO:0000259" key="2">
    <source>
        <dbReference type="Pfam" id="PF01172"/>
    </source>
</evidence>
<dbReference type="Pfam" id="PF01172">
    <property type="entry name" value="SBDS_N"/>
    <property type="match status" value="1"/>
</dbReference>
<dbReference type="PANTHER" id="PTHR10927:SF4">
    <property type="entry name" value="RIBOSOME MATURATION PROTEIN SDO1 HOMOLOG"/>
    <property type="match status" value="1"/>
</dbReference>
<dbReference type="SUPFAM" id="SSF54980">
    <property type="entry name" value="EF-G C-terminal domain-like"/>
    <property type="match status" value="1"/>
</dbReference>
<dbReference type="AlphaFoldDB" id="A0A4P2VJR7"/>
<dbReference type="Pfam" id="PF20268">
    <property type="entry name" value="SBDS_C"/>
    <property type="match status" value="1"/>
</dbReference>
<dbReference type="GeneID" id="55583997"/>